<reference evidence="1" key="1">
    <citation type="submission" date="2022-05" db="EMBL/GenBank/DDBJ databases">
        <title>Complete genome sequence of Aeromonas phage JELG-KS1.</title>
        <authorList>
            <person name="Svanberga K."/>
            <person name="Dislers A."/>
            <person name="Kazaks A."/>
            <person name="Zrelovs N."/>
        </authorList>
    </citation>
    <scope>NUCLEOTIDE SEQUENCE</scope>
</reference>
<evidence type="ECO:0000313" key="1">
    <source>
        <dbReference type="EMBL" id="UTQ78161.1"/>
    </source>
</evidence>
<name>A0A9E7T2D7_9CAUD</name>
<protein>
    <recommendedName>
        <fullName evidence="3">HNS binding protein</fullName>
    </recommendedName>
</protein>
<dbReference type="EMBL" id="ON604651">
    <property type="protein sequence ID" value="UTQ78161.1"/>
    <property type="molecule type" value="Genomic_DNA"/>
</dbReference>
<accession>A0A9E7T2D7</accession>
<sequence>MGNYLNVLSHIHKYPQSFQSNHFRGNSGLYAEAASRGHITALENGRNTGRWHITASGLTFLSIHGGITFA</sequence>
<proteinExistence type="predicted"/>
<evidence type="ECO:0000313" key="2">
    <source>
        <dbReference type="Proteomes" id="UP001060072"/>
    </source>
</evidence>
<dbReference type="Proteomes" id="UP001060072">
    <property type="component" value="Segment"/>
</dbReference>
<evidence type="ECO:0008006" key="3">
    <source>
        <dbReference type="Google" id="ProtNLM"/>
    </source>
</evidence>
<keyword evidence="2" id="KW-1185">Reference proteome</keyword>
<organism evidence="1 2">
    <name type="scientific">Aeromonas phage JELG-KS1</name>
    <dbReference type="NCBI Taxonomy" id="2951233"/>
    <lineage>
        <taxon>Viruses</taxon>
        <taxon>Duplodnaviria</taxon>
        <taxon>Heunggongvirae</taxon>
        <taxon>Uroviricota</taxon>
        <taxon>Caudoviricetes</taxon>
        <taxon>Autographivirales</taxon>
        <taxon>Autotranscriptaviridae</taxon>
        <taxon>Studiervirinae</taxon>
        <taxon>Jelgvirus</taxon>
        <taxon>Jelgvirus JELGKS1</taxon>
    </lineage>
</organism>